<keyword evidence="3" id="KW-1185">Reference proteome</keyword>
<protein>
    <submittedName>
        <fullName evidence="2">Uncharacterized protein</fullName>
    </submittedName>
</protein>
<comment type="caution">
    <text evidence="2">The sequence shown here is derived from an EMBL/GenBank/DDBJ whole genome shotgun (WGS) entry which is preliminary data.</text>
</comment>
<sequence>MIKVDKDILLNAAPDASPEATALAADWPPCLQNQTRHERQPSRPSTTGVIPNVGSL</sequence>
<feature type="region of interest" description="Disordered" evidence="1">
    <location>
        <begin position="18"/>
        <end position="56"/>
    </location>
</feature>
<accession>A0ABS4R081</accession>
<evidence type="ECO:0000256" key="1">
    <source>
        <dbReference type="SAM" id="MobiDB-lite"/>
    </source>
</evidence>
<dbReference type="Proteomes" id="UP000730739">
    <property type="component" value="Unassembled WGS sequence"/>
</dbReference>
<dbReference type="EMBL" id="JAGILA010000003">
    <property type="protein sequence ID" value="MBP2236298.1"/>
    <property type="molecule type" value="Genomic_DNA"/>
</dbReference>
<evidence type="ECO:0000313" key="3">
    <source>
        <dbReference type="Proteomes" id="UP000730739"/>
    </source>
</evidence>
<reference evidence="2 3" key="1">
    <citation type="submission" date="2021-03" db="EMBL/GenBank/DDBJ databases">
        <title>Genomic Encyclopedia of Type Strains, Phase IV (KMG-IV): sequencing the most valuable type-strain genomes for metagenomic binning, comparative biology and taxonomic classification.</title>
        <authorList>
            <person name="Goeker M."/>
        </authorList>
    </citation>
    <scope>NUCLEOTIDE SEQUENCE [LARGE SCALE GENOMIC DNA]</scope>
    <source>
        <strain evidence="2 3">DSM 13372</strain>
    </source>
</reference>
<feature type="compositionally biased region" description="Polar residues" evidence="1">
    <location>
        <begin position="42"/>
        <end position="56"/>
    </location>
</feature>
<proteinExistence type="predicted"/>
<organism evidence="2 3">
    <name type="scientific">Sinorhizobium kostiense</name>
    <dbReference type="NCBI Taxonomy" id="76747"/>
    <lineage>
        <taxon>Bacteria</taxon>
        <taxon>Pseudomonadati</taxon>
        <taxon>Pseudomonadota</taxon>
        <taxon>Alphaproteobacteria</taxon>
        <taxon>Hyphomicrobiales</taxon>
        <taxon>Rhizobiaceae</taxon>
        <taxon>Sinorhizobium/Ensifer group</taxon>
        <taxon>Sinorhizobium</taxon>
    </lineage>
</organism>
<name>A0ABS4R081_9HYPH</name>
<evidence type="ECO:0000313" key="2">
    <source>
        <dbReference type="EMBL" id="MBP2236298.1"/>
    </source>
</evidence>
<dbReference type="RefSeq" id="WP_158500211.1">
    <property type="nucleotide sequence ID" value="NZ_JAGILA010000003.1"/>
</dbReference>
<gene>
    <name evidence="2" type="ORF">J2Z31_002812</name>
</gene>